<name>A0ABP1B7E7_9BRYO</name>
<keyword evidence="2" id="KW-1185">Reference proteome</keyword>
<dbReference type="Proteomes" id="UP001497522">
    <property type="component" value="Chromosome 2"/>
</dbReference>
<dbReference type="EMBL" id="OZ023703">
    <property type="protein sequence ID" value="CAK9870986.1"/>
    <property type="molecule type" value="Genomic_DNA"/>
</dbReference>
<evidence type="ECO:0000313" key="1">
    <source>
        <dbReference type="EMBL" id="CAK9870986.1"/>
    </source>
</evidence>
<reference evidence="1 2" key="1">
    <citation type="submission" date="2024-03" db="EMBL/GenBank/DDBJ databases">
        <authorList>
            <consortium name="ELIXIR-Norway"/>
            <consortium name="Elixir Norway"/>
        </authorList>
    </citation>
    <scope>NUCLEOTIDE SEQUENCE [LARGE SCALE GENOMIC DNA]</scope>
</reference>
<organism evidence="1 2">
    <name type="scientific">Sphagnum jensenii</name>
    <dbReference type="NCBI Taxonomy" id="128206"/>
    <lineage>
        <taxon>Eukaryota</taxon>
        <taxon>Viridiplantae</taxon>
        <taxon>Streptophyta</taxon>
        <taxon>Embryophyta</taxon>
        <taxon>Bryophyta</taxon>
        <taxon>Sphagnophytina</taxon>
        <taxon>Sphagnopsida</taxon>
        <taxon>Sphagnales</taxon>
        <taxon>Sphagnaceae</taxon>
        <taxon>Sphagnum</taxon>
    </lineage>
</organism>
<evidence type="ECO:0000313" key="2">
    <source>
        <dbReference type="Proteomes" id="UP001497522"/>
    </source>
</evidence>
<accession>A0ABP1B7E7</accession>
<proteinExistence type="predicted"/>
<protein>
    <submittedName>
        <fullName evidence="1">Uncharacterized protein</fullName>
    </submittedName>
</protein>
<sequence length="84" mass="9849">MIERFSKWLEFVPSPYHSNERITYAFLDMVFNRFGAQVEILIDKVSLSSFSPNFLLFGYEPKLPTSIQQDVMAIINMDDPNVWI</sequence>
<gene>
    <name evidence="1" type="ORF">CSSPJE1EN2_LOCUS13654</name>
</gene>